<feature type="binding site" evidence="7">
    <location>
        <position position="293"/>
    </location>
    <ligand>
        <name>Fe(3+)</name>
        <dbReference type="ChEBI" id="CHEBI:29034"/>
    </ligand>
</feature>
<feature type="binding site" evidence="7">
    <location>
        <position position="52"/>
    </location>
    <ligand>
        <name>Zn(2+)</name>
        <dbReference type="ChEBI" id="CHEBI:29105"/>
    </ligand>
</feature>
<evidence type="ECO:0000256" key="7">
    <source>
        <dbReference type="HAMAP-Rule" id="MF_00372"/>
    </source>
</evidence>
<dbReference type="EMBL" id="JAYGII010000002">
    <property type="protein sequence ID" value="MEA5444483.1"/>
    <property type="molecule type" value="Genomic_DNA"/>
</dbReference>
<reference evidence="9 10" key="1">
    <citation type="submission" date="2023-12" db="EMBL/GenBank/DDBJ databases">
        <title>Whole-genome sequencing of halo(alkali)philic microorganisms from hypersaline lakes.</title>
        <authorList>
            <person name="Sorokin D.Y."/>
            <person name="Merkel A.Y."/>
            <person name="Messina E."/>
            <person name="Yakimov M."/>
        </authorList>
    </citation>
    <scope>NUCLEOTIDE SEQUENCE [LARGE SCALE GENOMIC DNA]</scope>
    <source>
        <strain evidence="9 10">AB-CW1</strain>
    </source>
</reference>
<evidence type="ECO:0000313" key="10">
    <source>
        <dbReference type="Proteomes" id="UP001302316"/>
    </source>
</evidence>
<feature type="binding site" evidence="7">
    <location>
        <position position="59"/>
    </location>
    <ligand>
        <name>4-imidazolone-5-propanoate</name>
        <dbReference type="ChEBI" id="CHEBI:77893"/>
    </ligand>
</feature>
<dbReference type="SUPFAM" id="SSF51556">
    <property type="entry name" value="Metallo-dependent hydrolases"/>
    <property type="match status" value="1"/>
</dbReference>
<feature type="binding site" evidence="7">
    <location>
        <position position="52"/>
    </location>
    <ligand>
        <name>Fe(3+)</name>
        <dbReference type="ChEBI" id="CHEBI:29034"/>
    </ligand>
</feature>
<comment type="cofactor">
    <cofactor evidence="7">
        <name>Zn(2+)</name>
        <dbReference type="ChEBI" id="CHEBI:29105"/>
    </cofactor>
    <cofactor evidence="7">
        <name>Fe(3+)</name>
        <dbReference type="ChEBI" id="CHEBI:29034"/>
    </cofactor>
    <text evidence="7">Binds 1 zinc or iron ion per subunit.</text>
</comment>
<feature type="binding site" evidence="7">
    <location>
        <position position="122"/>
    </location>
    <ligand>
        <name>4-imidazolone-5-propanoate</name>
        <dbReference type="ChEBI" id="CHEBI:77893"/>
    </ligand>
</feature>
<comment type="pathway">
    <text evidence="7">Amino-acid degradation; L-histidine degradation into L-glutamate; N-formimidoyl-L-glutamate from L-histidine: step 3/3.</text>
</comment>
<feature type="binding site" evidence="7">
    <location>
        <position position="218"/>
    </location>
    <ligand>
        <name>Fe(3+)</name>
        <dbReference type="ChEBI" id="CHEBI:29034"/>
    </ligand>
</feature>
<dbReference type="HAMAP" id="MF_00372">
    <property type="entry name" value="HutI"/>
    <property type="match status" value="1"/>
</dbReference>
<comment type="similarity">
    <text evidence="7">Belongs to the metallo-dependent hydrolases superfamily. HutI family.</text>
</comment>
<gene>
    <name evidence="7 9" type="primary">hutI</name>
    <name evidence="9" type="ORF">VCB98_01445</name>
</gene>
<evidence type="ECO:0000259" key="8">
    <source>
        <dbReference type="Pfam" id="PF01979"/>
    </source>
</evidence>
<dbReference type="SUPFAM" id="SSF51338">
    <property type="entry name" value="Composite domain of metallo-dependent hydrolases"/>
    <property type="match status" value="1"/>
</dbReference>
<dbReference type="GO" id="GO:0019556">
    <property type="term" value="P:L-histidine catabolic process to glutamate and formamide"/>
    <property type="evidence" value="ECO:0007669"/>
    <property type="project" value="UniProtKB-UniRule"/>
</dbReference>
<feature type="binding site" evidence="7">
    <location>
        <position position="295"/>
    </location>
    <ligand>
        <name>N-formimidoyl-L-glutamate</name>
        <dbReference type="ChEBI" id="CHEBI:58928"/>
    </ligand>
</feature>
<dbReference type="PANTHER" id="PTHR42752:SF1">
    <property type="entry name" value="IMIDAZOLONEPROPIONASE-RELATED"/>
    <property type="match status" value="1"/>
</dbReference>
<sequence length="381" mass="41142">MDGTLRQGGFDSIAVQDGRIAALGVDKDAVALETVDADGRVLMPGLIDCHTHVLYAGHRMDEHARKLEGASYEEIARSGGGILSTVRAVREADEERLVRESLPRVSALLAEGVTTVEAKSGYGLDTENELKMLRAIRHLDRETPVHLSPTFLGAHSIPADRSREDYMDELVEKTLPAVIEQQLAETCDIYVERIAFTVADMERLFAAARDGGLRLRAHTDQLSNMQATRRAAELGALSCDHLEYTEEADIRAMAEHGTAAVLLPGAFYFLRETKLPPIAGFRKAGVPMAVSTDINPGSSPVVSLQAAMHMAAIFFGLTAEEILLGVTSNAAAAMGEAEDRGSIEVGKVADLTLWDIPGPEFLIYQLGGIRPDRTYIGGHPA</sequence>
<protein>
    <recommendedName>
        <fullName evidence="1 7">Imidazolonepropionase</fullName>
        <ecNumber evidence="1 7">3.5.2.7</ecNumber>
    </recommendedName>
    <alternativeName>
        <fullName evidence="7">Imidazolone-5-propionate hydrolase</fullName>
    </alternativeName>
</protein>
<evidence type="ECO:0000256" key="5">
    <source>
        <dbReference type="ARBA" id="ARBA00022833"/>
    </source>
</evidence>
<keyword evidence="4 7" id="KW-0369">Histidine metabolism</keyword>
<dbReference type="GO" id="GO:0005506">
    <property type="term" value="F:iron ion binding"/>
    <property type="evidence" value="ECO:0007669"/>
    <property type="project" value="UniProtKB-UniRule"/>
</dbReference>
<feature type="binding site" evidence="7">
    <location>
        <position position="50"/>
    </location>
    <ligand>
        <name>Fe(3+)</name>
        <dbReference type="ChEBI" id="CHEBI:29034"/>
    </ligand>
</feature>
<evidence type="ECO:0000256" key="2">
    <source>
        <dbReference type="ARBA" id="ARBA00022723"/>
    </source>
</evidence>
<comment type="caution">
    <text evidence="9">The sequence shown here is derived from an EMBL/GenBank/DDBJ whole genome shotgun (WGS) entry which is preliminary data.</text>
</comment>
<feature type="binding site" evidence="7">
    <location>
        <position position="218"/>
    </location>
    <ligand>
        <name>Zn(2+)</name>
        <dbReference type="ChEBI" id="CHEBI:29105"/>
    </ligand>
</feature>
<dbReference type="PANTHER" id="PTHR42752">
    <property type="entry name" value="IMIDAZOLONEPROPIONASE"/>
    <property type="match status" value="1"/>
</dbReference>
<comment type="function">
    <text evidence="7">Catalyzes the hydrolytic cleavage of the carbon-nitrogen bond in imidazolone-5-propanoate to yield N-formimidoyl-L-glutamate. It is the third step in the universal histidine degradation pathway.</text>
</comment>
<feature type="binding site" evidence="7">
    <location>
        <position position="293"/>
    </location>
    <ligand>
        <name>Zn(2+)</name>
        <dbReference type="ChEBI" id="CHEBI:29105"/>
    </ligand>
</feature>
<evidence type="ECO:0000256" key="6">
    <source>
        <dbReference type="ARBA" id="ARBA00023004"/>
    </source>
</evidence>
<keyword evidence="2 7" id="KW-0479">Metal-binding</keyword>
<keyword evidence="3 7" id="KW-0378">Hydrolase</keyword>
<evidence type="ECO:0000256" key="3">
    <source>
        <dbReference type="ARBA" id="ARBA00022801"/>
    </source>
</evidence>
<organism evidence="9 10">
    <name type="scientific">Natronospira elongata</name>
    <dbReference type="NCBI Taxonomy" id="3110268"/>
    <lineage>
        <taxon>Bacteria</taxon>
        <taxon>Pseudomonadati</taxon>
        <taxon>Pseudomonadota</taxon>
        <taxon>Gammaproteobacteria</taxon>
        <taxon>Natronospirales</taxon>
        <taxon>Natronospiraceae</taxon>
        <taxon>Natronospira</taxon>
    </lineage>
</organism>
<dbReference type="GO" id="GO:0050480">
    <property type="term" value="F:imidazolonepropionase activity"/>
    <property type="evidence" value="ECO:0007669"/>
    <property type="project" value="UniProtKB-UniRule"/>
</dbReference>
<feature type="domain" description="Amidohydrolase-related" evidence="8">
    <location>
        <begin position="41"/>
        <end position="356"/>
    </location>
</feature>
<dbReference type="NCBIfam" id="TIGR01224">
    <property type="entry name" value="hutI"/>
    <property type="match status" value="1"/>
</dbReference>
<comment type="subcellular location">
    <subcellularLocation>
        <location evidence="7">Cytoplasm</location>
    </subcellularLocation>
</comment>
<keyword evidence="6 7" id="KW-0408">Iron</keyword>
<dbReference type="Pfam" id="PF01979">
    <property type="entry name" value="Amidohydro_1"/>
    <property type="match status" value="1"/>
</dbReference>
<dbReference type="GO" id="GO:0005737">
    <property type="term" value="C:cytoplasm"/>
    <property type="evidence" value="ECO:0007669"/>
    <property type="project" value="UniProtKB-SubCell"/>
</dbReference>
<feature type="binding site" evidence="7">
    <location>
        <position position="122"/>
    </location>
    <ligand>
        <name>N-formimidoyl-L-glutamate</name>
        <dbReference type="ChEBI" id="CHEBI:58928"/>
    </ligand>
</feature>
<dbReference type="Proteomes" id="UP001302316">
    <property type="component" value="Unassembled WGS sequence"/>
</dbReference>
<dbReference type="InterPro" id="IPR032466">
    <property type="entry name" value="Metal_Hydrolase"/>
</dbReference>
<dbReference type="RefSeq" id="WP_346049730.1">
    <property type="nucleotide sequence ID" value="NZ_JAYGII010000002.1"/>
</dbReference>
<feature type="binding site" evidence="7">
    <location>
        <position position="221"/>
    </location>
    <ligand>
        <name>4-imidazolone-5-propanoate</name>
        <dbReference type="ChEBI" id="CHEBI:77893"/>
    </ligand>
</feature>
<evidence type="ECO:0000313" key="9">
    <source>
        <dbReference type="EMBL" id="MEA5444483.1"/>
    </source>
</evidence>
<accession>A0AAP6JCN8</accession>
<dbReference type="InterPro" id="IPR005920">
    <property type="entry name" value="HutI"/>
</dbReference>
<dbReference type="Gene3D" id="3.20.20.140">
    <property type="entry name" value="Metal-dependent hydrolases"/>
    <property type="match status" value="1"/>
</dbReference>
<dbReference type="GO" id="GO:0008270">
    <property type="term" value="F:zinc ion binding"/>
    <property type="evidence" value="ECO:0007669"/>
    <property type="project" value="UniProtKB-UniRule"/>
</dbReference>
<feature type="binding site" evidence="7">
    <location>
        <position position="297"/>
    </location>
    <ligand>
        <name>N-formimidoyl-L-glutamate</name>
        <dbReference type="ChEBI" id="CHEBI:58928"/>
    </ligand>
</feature>
<evidence type="ECO:0000256" key="1">
    <source>
        <dbReference type="ARBA" id="ARBA00012864"/>
    </source>
</evidence>
<evidence type="ECO:0000256" key="4">
    <source>
        <dbReference type="ARBA" id="ARBA00022808"/>
    </source>
</evidence>
<dbReference type="AlphaFoldDB" id="A0AAP6JCN8"/>
<dbReference type="EC" id="3.5.2.7" evidence="1 7"/>
<feature type="binding site" evidence="7">
    <location>
        <position position="50"/>
    </location>
    <ligand>
        <name>Zn(2+)</name>
        <dbReference type="ChEBI" id="CHEBI:29105"/>
    </ligand>
</feature>
<name>A0AAP6JCN8_9GAMM</name>
<dbReference type="InterPro" id="IPR011059">
    <property type="entry name" value="Metal-dep_hydrolase_composite"/>
</dbReference>
<dbReference type="FunFam" id="3.20.20.140:FF:000007">
    <property type="entry name" value="Imidazolonepropionase"/>
    <property type="match status" value="1"/>
</dbReference>
<proteinExistence type="inferred from homology"/>
<dbReference type="InterPro" id="IPR006680">
    <property type="entry name" value="Amidohydro-rel"/>
</dbReference>
<feature type="binding site" evidence="7">
    <location>
        <position position="155"/>
    </location>
    <ligand>
        <name>4-imidazolone-5-propanoate</name>
        <dbReference type="ChEBI" id="CHEBI:77893"/>
    </ligand>
</feature>
<keyword evidence="5 7" id="KW-0862">Zinc</keyword>
<keyword evidence="10" id="KW-1185">Reference proteome</keyword>
<dbReference type="Gene3D" id="2.30.40.10">
    <property type="entry name" value="Urease, subunit C, domain 1"/>
    <property type="match status" value="1"/>
</dbReference>
<comment type="catalytic activity">
    <reaction evidence="7">
        <text>4-imidazolone-5-propanoate + H2O = N-formimidoyl-L-glutamate</text>
        <dbReference type="Rhea" id="RHEA:23660"/>
        <dbReference type="ChEBI" id="CHEBI:15377"/>
        <dbReference type="ChEBI" id="CHEBI:58928"/>
        <dbReference type="ChEBI" id="CHEBI:77893"/>
        <dbReference type="EC" id="3.5.2.7"/>
    </reaction>
</comment>
<feature type="binding site" evidence="7">
    <location>
        <position position="298"/>
    </location>
    <ligand>
        <name>4-imidazolone-5-propanoate</name>
        <dbReference type="ChEBI" id="CHEBI:77893"/>
    </ligand>
</feature>
<keyword evidence="7" id="KW-0963">Cytoplasm</keyword>